<reference evidence="1" key="1">
    <citation type="submission" date="2021-03" db="EMBL/GenBank/DDBJ databases">
        <authorList>
            <person name="Wang G."/>
        </authorList>
    </citation>
    <scope>NUCLEOTIDE SEQUENCE</scope>
    <source>
        <strain evidence="1">KCTC 12899</strain>
    </source>
</reference>
<dbReference type="RefSeq" id="WP_207856315.1">
    <property type="nucleotide sequence ID" value="NZ_JAFREP010000001.1"/>
</dbReference>
<sequence>MRRFYEALFEEHLEEASFFFEQRMYLIHDIELSWRDHEEYEVRFQRHYEGLLYGGEPALKACLEKGIDGDFGEFHTALRVFLQRDRYDLLCQVLDERPYLDEPEHRHAVWTAIVLTRNLDHAARFIGDVAERWPDLVPAAIQTIGWLRLEDQQPFLEDLQYGDVDYTEQLLEAWVRLAMPASLSTLEDIAFRGDQDGLRHWAALGLARLGSRRLLQFCLQDVSIGGWSLLPVSVCGNQTLSARLLEQYGLEGVKHGDALLALGLLGEAGAVPFLIQCLKDEIYGREAAEALNLITGADLFEETFVQEQVDEDELFEEEIEAWRNGEPARKADGSLAGEYVVTLTQTAATWETWWRDNVGRFHTDVWFRRGEPGHPRNCVAALMMETHANRLRWWLGQELFVRFNIDMRLELEMPINIQIGAAQHIARWIEEHGDQFLPGRWYFKGTVLGG</sequence>
<comment type="caution">
    <text evidence="1">The sequence shown here is derived from an EMBL/GenBank/DDBJ whole genome shotgun (WGS) entry which is preliminary data.</text>
</comment>
<evidence type="ECO:0000313" key="2">
    <source>
        <dbReference type="Proteomes" id="UP000664417"/>
    </source>
</evidence>
<dbReference type="Gene3D" id="1.25.10.10">
    <property type="entry name" value="Leucine-rich Repeat Variant"/>
    <property type="match status" value="1"/>
</dbReference>
<protein>
    <recommendedName>
        <fullName evidence="3">TIGR02270 family protein</fullName>
    </recommendedName>
</protein>
<dbReference type="EMBL" id="JAFREP010000001">
    <property type="protein sequence ID" value="MBO1317080.1"/>
    <property type="molecule type" value="Genomic_DNA"/>
</dbReference>
<proteinExistence type="predicted"/>
<evidence type="ECO:0000313" key="1">
    <source>
        <dbReference type="EMBL" id="MBO1317080.1"/>
    </source>
</evidence>
<dbReference type="AlphaFoldDB" id="A0A8J7QEV0"/>
<organism evidence="1 2">
    <name type="scientific">Acanthopleuribacter pedis</name>
    <dbReference type="NCBI Taxonomy" id="442870"/>
    <lineage>
        <taxon>Bacteria</taxon>
        <taxon>Pseudomonadati</taxon>
        <taxon>Acidobacteriota</taxon>
        <taxon>Holophagae</taxon>
        <taxon>Acanthopleuribacterales</taxon>
        <taxon>Acanthopleuribacteraceae</taxon>
        <taxon>Acanthopleuribacter</taxon>
    </lineage>
</organism>
<gene>
    <name evidence="1" type="ORF">J3U88_01315</name>
</gene>
<name>A0A8J7QEV0_9BACT</name>
<dbReference type="Proteomes" id="UP000664417">
    <property type="component" value="Unassembled WGS sequence"/>
</dbReference>
<keyword evidence="2" id="KW-1185">Reference proteome</keyword>
<accession>A0A8J7QEV0</accession>
<evidence type="ECO:0008006" key="3">
    <source>
        <dbReference type="Google" id="ProtNLM"/>
    </source>
</evidence>
<dbReference type="InterPro" id="IPR011989">
    <property type="entry name" value="ARM-like"/>
</dbReference>